<dbReference type="EMBL" id="QGDT01000001">
    <property type="protein sequence ID" value="PWJ59906.1"/>
    <property type="molecule type" value="Genomic_DNA"/>
</dbReference>
<organism evidence="2 3">
    <name type="scientific">Dyadobacter jejuensis</name>
    <dbReference type="NCBI Taxonomy" id="1082580"/>
    <lineage>
        <taxon>Bacteria</taxon>
        <taxon>Pseudomonadati</taxon>
        <taxon>Bacteroidota</taxon>
        <taxon>Cytophagia</taxon>
        <taxon>Cytophagales</taxon>
        <taxon>Spirosomataceae</taxon>
        <taxon>Dyadobacter</taxon>
    </lineage>
</organism>
<sequence length="159" mass="18012">MTKRYIIKQFMRNVYILLFMVLTAPLTIAQTTYNHDVSGNRMKRLKSVPLPVTLISFTATKVSGGAERSTALLIWQTSSEVNSDRFDIERSQDGKKWSSIGNVAAGGDKSSNTNYSFIDKTPTYDRTRPGENLYRLKMIDKDGTFAYSRIQSLDFGFQT</sequence>
<evidence type="ECO:0000313" key="2">
    <source>
        <dbReference type="EMBL" id="PWJ59906.1"/>
    </source>
</evidence>
<dbReference type="AlphaFoldDB" id="A0A316AR97"/>
<keyword evidence="3" id="KW-1185">Reference proteome</keyword>
<evidence type="ECO:0000256" key="1">
    <source>
        <dbReference type="SAM" id="SignalP"/>
    </source>
</evidence>
<name>A0A316AR97_9BACT</name>
<feature type="chain" id="PRO_5016252528" evidence="1">
    <location>
        <begin position="30"/>
        <end position="159"/>
    </location>
</feature>
<protein>
    <submittedName>
        <fullName evidence="2">Uncharacterized protein</fullName>
    </submittedName>
</protein>
<dbReference type="Proteomes" id="UP000245880">
    <property type="component" value="Unassembled WGS sequence"/>
</dbReference>
<comment type="caution">
    <text evidence="2">The sequence shown here is derived from an EMBL/GenBank/DDBJ whole genome shotgun (WGS) entry which is preliminary data.</text>
</comment>
<proteinExistence type="predicted"/>
<gene>
    <name evidence="2" type="ORF">CLV98_10180</name>
</gene>
<reference evidence="2 3" key="1">
    <citation type="submission" date="2018-03" db="EMBL/GenBank/DDBJ databases">
        <title>Genomic Encyclopedia of Archaeal and Bacterial Type Strains, Phase II (KMG-II): from individual species to whole genera.</title>
        <authorList>
            <person name="Goeker M."/>
        </authorList>
    </citation>
    <scope>NUCLEOTIDE SEQUENCE [LARGE SCALE GENOMIC DNA]</scope>
    <source>
        <strain evidence="2 3">DSM 100346</strain>
    </source>
</reference>
<evidence type="ECO:0000313" key="3">
    <source>
        <dbReference type="Proteomes" id="UP000245880"/>
    </source>
</evidence>
<accession>A0A316AR97</accession>
<keyword evidence="1" id="KW-0732">Signal</keyword>
<feature type="signal peptide" evidence="1">
    <location>
        <begin position="1"/>
        <end position="29"/>
    </location>
</feature>